<dbReference type="EMBL" id="GL983500">
    <property type="protein sequence ID" value="EGR33203.1"/>
    <property type="molecule type" value="Genomic_DNA"/>
</dbReference>
<keyword evidence="3 4" id="KW-0067">ATP-binding</keyword>
<evidence type="ECO:0000256" key="5">
    <source>
        <dbReference type="RuleBase" id="RU000304"/>
    </source>
</evidence>
<keyword evidence="2 4" id="KW-0547">Nucleotide-binding</keyword>
<keyword evidence="6" id="KW-0812">Transmembrane</keyword>
<keyword evidence="6" id="KW-1133">Transmembrane helix</keyword>
<dbReference type="InterPro" id="IPR000719">
    <property type="entry name" value="Prot_kinase_dom"/>
</dbReference>
<dbReference type="FunFam" id="1.10.510.10:FF:000571">
    <property type="entry name" value="Maternal embryonic leucine zipper kinase"/>
    <property type="match status" value="1"/>
</dbReference>
<dbReference type="RefSeq" id="XP_004037189.1">
    <property type="nucleotide sequence ID" value="XM_004037141.1"/>
</dbReference>
<sequence>MQNFIIQGDLGKGSHASVKLAIQKNTGIYFALKIYYKFNLLDQNKLKNVKREISILKRIQHQNVIGIKYAFEDKQQVKQKNNIYIQILIKKYLNEQIKKDLIPEFEAKYIFKQIVSAIAYCHSKNIVHRDIKLENILYENQNVKIIDFGFAVCTNLKIKIFCGTPTYMSPEIVSKIEYCGKKSDIWSLGIVLYIILVGRCPFYAHSDIELFKKIKNNKLEFPDNLNPQAFNLLNKILRKNPEERPFCEEVKINQIILQNSFFFFRFQMINGFIEYLFFQDIIFMYISYIFQYFYLFFWKYNLQKYCLQELIFKKKKNLKYYFFQTQTK</sequence>
<reference evidence="8 9" key="1">
    <citation type="submission" date="2011-07" db="EMBL/GenBank/DDBJ databases">
        <authorList>
            <person name="Coyne R."/>
            <person name="Brami D."/>
            <person name="Johnson J."/>
            <person name="Hostetler J."/>
            <person name="Hannick L."/>
            <person name="Clark T."/>
            <person name="Cassidy-Hanley D."/>
            <person name="Inman J."/>
        </authorList>
    </citation>
    <scope>NUCLEOTIDE SEQUENCE [LARGE SCALE GENOMIC DNA]</scope>
    <source>
        <strain evidence="8 9">G5</strain>
    </source>
</reference>
<dbReference type="OrthoDB" id="4062651at2759"/>
<dbReference type="PROSITE" id="PS00107">
    <property type="entry name" value="PROTEIN_KINASE_ATP"/>
    <property type="match status" value="1"/>
</dbReference>
<dbReference type="PROSITE" id="PS50011">
    <property type="entry name" value="PROTEIN_KINASE_DOM"/>
    <property type="match status" value="1"/>
</dbReference>
<dbReference type="InterPro" id="IPR011009">
    <property type="entry name" value="Kinase-like_dom_sf"/>
</dbReference>
<evidence type="ECO:0000256" key="6">
    <source>
        <dbReference type="SAM" id="Phobius"/>
    </source>
</evidence>
<dbReference type="GO" id="GO:0005737">
    <property type="term" value="C:cytoplasm"/>
    <property type="evidence" value="ECO:0007669"/>
    <property type="project" value="TreeGrafter"/>
</dbReference>
<dbReference type="OMA" id="MDILPYQ"/>
<organism evidence="8 9">
    <name type="scientific">Ichthyophthirius multifiliis</name>
    <name type="common">White spot disease agent</name>
    <name type="synonym">Ich</name>
    <dbReference type="NCBI Taxonomy" id="5932"/>
    <lineage>
        <taxon>Eukaryota</taxon>
        <taxon>Sar</taxon>
        <taxon>Alveolata</taxon>
        <taxon>Ciliophora</taxon>
        <taxon>Intramacronucleata</taxon>
        <taxon>Oligohymenophorea</taxon>
        <taxon>Hymenostomatida</taxon>
        <taxon>Ophryoglenina</taxon>
        <taxon>Ichthyophthirius</taxon>
    </lineage>
</organism>
<evidence type="ECO:0000256" key="2">
    <source>
        <dbReference type="ARBA" id="ARBA00022741"/>
    </source>
</evidence>
<keyword evidence="8" id="KW-0808">Transferase</keyword>
<dbReference type="EC" id="2.7.11.17" evidence="8"/>
<dbReference type="PANTHER" id="PTHR24346:SF30">
    <property type="entry name" value="MATERNAL EMBRYONIC LEUCINE ZIPPER KINASE"/>
    <property type="match status" value="1"/>
</dbReference>
<dbReference type="PROSITE" id="PS00108">
    <property type="entry name" value="PROTEIN_KINASE_ST"/>
    <property type="match status" value="1"/>
</dbReference>
<dbReference type="SUPFAM" id="SSF56112">
    <property type="entry name" value="Protein kinase-like (PK-like)"/>
    <property type="match status" value="1"/>
</dbReference>
<dbReference type="GO" id="GO:0004683">
    <property type="term" value="F:calcium/calmodulin-dependent protein kinase activity"/>
    <property type="evidence" value="ECO:0007669"/>
    <property type="project" value="UniProtKB-EC"/>
</dbReference>
<dbReference type="GeneID" id="14909369"/>
<dbReference type="PANTHER" id="PTHR24346">
    <property type="entry name" value="MAP/MICROTUBULE AFFINITY-REGULATING KINASE"/>
    <property type="match status" value="1"/>
</dbReference>
<feature type="binding site" evidence="4">
    <location>
        <position position="33"/>
    </location>
    <ligand>
        <name>ATP</name>
        <dbReference type="ChEBI" id="CHEBI:30616"/>
    </ligand>
</feature>
<dbReference type="InParanoid" id="G0QNL4"/>
<dbReference type="STRING" id="857967.G0QNL4"/>
<gene>
    <name evidence="8" type="ORF">IMG5_206863</name>
</gene>
<proteinExistence type="inferred from homology"/>
<dbReference type="Gene3D" id="1.10.510.10">
    <property type="entry name" value="Transferase(Phosphotransferase) domain 1"/>
    <property type="match status" value="1"/>
</dbReference>
<dbReference type="GO" id="GO:0005524">
    <property type="term" value="F:ATP binding"/>
    <property type="evidence" value="ECO:0007669"/>
    <property type="project" value="UniProtKB-UniRule"/>
</dbReference>
<protein>
    <submittedName>
        <fullName evidence="8">Protein kinase domain protein</fullName>
        <ecNumber evidence="8">2.7.11.17</ecNumber>
    </submittedName>
</protein>
<dbReference type="SMART" id="SM00220">
    <property type="entry name" value="S_TKc"/>
    <property type="match status" value="1"/>
</dbReference>
<dbReference type="InterPro" id="IPR017441">
    <property type="entry name" value="Protein_kinase_ATP_BS"/>
</dbReference>
<evidence type="ECO:0000259" key="7">
    <source>
        <dbReference type="PROSITE" id="PS50011"/>
    </source>
</evidence>
<accession>G0QNL4</accession>
<comment type="subunit">
    <text evidence="1">Monomer.</text>
</comment>
<feature type="domain" description="Protein kinase" evidence="7">
    <location>
        <begin position="4"/>
        <end position="262"/>
    </location>
</feature>
<dbReference type="AlphaFoldDB" id="G0QNL4"/>
<evidence type="ECO:0000256" key="3">
    <source>
        <dbReference type="ARBA" id="ARBA00022840"/>
    </source>
</evidence>
<dbReference type="Pfam" id="PF00069">
    <property type="entry name" value="Pkinase"/>
    <property type="match status" value="1"/>
</dbReference>
<feature type="transmembrane region" description="Helical" evidence="6">
    <location>
        <begin position="275"/>
        <end position="295"/>
    </location>
</feature>
<comment type="similarity">
    <text evidence="5">Belongs to the protein kinase superfamily.</text>
</comment>
<name>G0QNL4_ICHMU</name>
<dbReference type="Proteomes" id="UP000008983">
    <property type="component" value="Unassembled WGS sequence"/>
</dbReference>
<dbReference type="eggNOG" id="KOG0611">
    <property type="taxonomic scope" value="Eukaryota"/>
</dbReference>
<evidence type="ECO:0000256" key="1">
    <source>
        <dbReference type="ARBA" id="ARBA00011245"/>
    </source>
</evidence>
<evidence type="ECO:0000256" key="4">
    <source>
        <dbReference type="PROSITE-ProRule" id="PRU10141"/>
    </source>
</evidence>
<dbReference type="InterPro" id="IPR008271">
    <property type="entry name" value="Ser/Thr_kinase_AS"/>
</dbReference>
<evidence type="ECO:0000313" key="9">
    <source>
        <dbReference type="Proteomes" id="UP000008983"/>
    </source>
</evidence>
<keyword evidence="8" id="KW-0418">Kinase</keyword>
<keyword evidence="5" id="KW-0723">Serine/threonine-protein kinase</keyword>
<keyword evidence="9" id="KW-1185">Reference proteome</keyword>
<evidence type="ECO:0000313" key="8">
    <source>
        <dbReference type="EMBL" id="EGR33203.1"/>
    </source>
</evidence>
<dbReference type="GO" id="GO:0035556">
    <property type="term" value="P:intracellular signal transduction"/>
    <property type="evidence" value="ECO:0007669"/>
    <property type="project" value="TreeGrafter"/>
</dbReference>
<keyword evidence="6" id="KW-0472">Membrane</keyword>